<evidence type="ECO:0000313" key="2">
    <source>
        <dbReference type="Proteomes" id="UP000066737"/>
    </source>
</evidence>
<protein>
    <submittedName>
        <fullName evidence="1">Uncharacterized protein</fullName>
    </submittedName>
</protein>
<proteinExistence type="predicted"/>
<dbReference type="EMBL" id="LN831302">
    <property type="protein sequence ID" value="CQH56878.1"/>
    <property type="molecule type" value="Genomic_DNA"/>
</dbReference>
<dbReference type="KEGG" id="hhb:Hhub_2447"/>
<organism evidence="1 2">
    <name type="scientific">Halobacterium hubeiense</name>
    <dbReference type="NCBI Taxonomy" id="1407499"/>
    <lineage>
        <taxon>Archaea</taxon>
        <taxon>Methanobacteriati</taxon>
        <taxon>Methanobacteriota</taxon>
        <taxon>Stenosarchaea group</taxon>
        <taxon>Halobacteria</taxon>
        <taxon>Halobacteriales</taxon>
        <taxon>Halobacteriaceae</taxon>
        <taxon>Halobacterium</taxon>
    </lineage>
</organism>
<dbReference type="AlphaFoldDB" id="A0A0U5H251"/>
<sequence length="56" mass="6387">MPAPAGRRDGYPSGIAVLAESNRQRLSEGRAERFSRRSRSIIIYQLVRGVRSRRTE</sequence>
<name>A0A0U5H251_9EURY</name>
<keyword evidence="2" id="KW-1185">Reference proteome</keyword>
<dbReference type="Proteomes" id="UP000066737">
    <property type="component" value="Chromosome I"/>
</dbReference>
<gene>
    <name evidence="1" type="ORF">HHUB_2447</name>
</gene>
<accession>A0A0U5H251</accession>
<reference evidence="2" key="1">
    <citation type="journal article" date="2016" name="Environ. Microbiol.">
        <title>The complete genome of a viable archaeum isolated from 123-million-year-old rock salt.</title>
        <authorList>
            <person name="Jaakkola S.T."/>
            <person name="Pfeiffer F."/>
            <person name="Ravantti J.J."/>
            <person name="Guo Q."/>
            <person name="Liu Y."/>
            <person name="Chen X."/>
            <person name="Ma H."/>
            <person name="Yang C."/>
            <person name="Oksanen H.M."/>
            <person name="Bamford D.H."/>
        </authorList>
    </citation>
    <scope>NUCLEOTIDE SEQUENCE</scope>
    <source>
        <strain evidence="2">JI20-1</strain>
    </source>
</reference>
<evidence type="ECO:0000313" key="1">
    <source>
        <dbReference type="EMBL" id="CQH56878.1"/>
    </source>
</evidence>